<dbReference type="KEGG" id="ppru:FDP22_23150"/>
<dbReference type="GO" id="GO:0005576">
    <property type="term" value="C:extracellular region"/>
    <property type="evidence" value="ECO:0007669"/>
    <property type="project" value="UniProtKB-SubCell"/>
</dbReference>
<dbReference type="PRINTS" id="PR00207">
    <property type="entry name" value="FLAGELLIN"/>
</dbReference>
<dbReference type="Pfam" id="PF00669">
    <property type="entry name" value="Flagellin_N"/>
    <property type="match status" value="1"/>
</dbReference>
<dbReference type="Pfam" id="PF00700">
    <property type="entry name" value="Flagellin_C"/>
    <property type="match status" value="1"/>
</dbReference>
<dbReference type="EMBL" id="CP040822">
    <property type="protein sequence ID" value="QDL94772.1"/>
    <property type="molecule type" value="Genomic_DNA"/>
</dbReference>
<gene>
    <name evidence="6" type="ORF">FDP22_23150</name>
</gene>
<keyword evidence="6" id="KW-0966">Cell projection</keyword>
<reference evidence="6 7" key="1">
    <citation type="submission" date="2019-06" db="EMBL/GenBank/DDBJ databases">
        <title>Genome sequence of Rhodobacteraceae bacterium D4M1.</title>
        <authorList>
            <person name="Cao J."/>
        </authorList>
    </citation>
    <scope>NUCLEOTIDE SEQUENCE [LARGE SCALE GENOMIC DNA]</scope>
    <source>
        <strain evidence="6 7">D4M1</strain>
        <plasmid evidence="7">pd4m1d</plasmid>
    </source>
</reference>
<keyword evidence="6" id="KW-0614">Plasmid</keyword>
<dbReference type="AlphaFoldDB" id="A0A5B8G5V7"/>
<keyword evidence="3" id="KW-0964">Secreted</keyword>
<dbReference type="SUPFAM" id="SSF64518">
    <property type="entry name" value="Phase 1 flagellin"/>
    <property type="match status" value="1"/>
</dbReference>
<evidence type="ECO:0000259" key="5">
    <source>
        <dbReference type="Pfam" id="PF00700"/>
    </source>
</evidence>
<dbReference type="Gene3D" id="1.20.1330.10">
    <property type="entry name" value="f41 fragment of flagellin, N-terminal domain"/>
    <property type="match status" value="1"/>
</dbReference>
<dbReference type="RefSeq" id="WP_138578618.1">
    <property type="nucleotide sequence ID" value="NZ_CP040822.1"/>
</dbReference>
<dbReference type="InterPro" id="IPR001029">
    <property type="entry name" value="Flagellin_N"/>
</dbReference>
<accession>A0A5B8G5V7</accession>
<name>A0A5B8G5V7_9RHOB</name>
<dbReference type="GO" id="GO:0009288">
    <property type="term" value="C:bacterial-type flagellum"/>
    <property type="evidence" value="ECO:0007669"/>
    <property type="project" value="UniProtKB-SubCell"/>
</dbReference>
<dbReference type="InterPro" id="IPR001492">
    <property type="entry name" value="Flagellin"/>
</dbReference>
<dbReference type="InterPro" id="IPR046358">
    <property type="entry name" value="Flagellin_C"/>
</dbReference>
<feature type="domain" description="Flagellin N-terminal" evidence="4">
    <location>
        <begin position="4"/>
        <end position="138"/>
    </location>
</feature>
<proteinExistence type="inferred from homology"/>
<evidence type="ECO:0000256" key="3">
    <source>
        <dbReference type="RuleBase" id="RU362073"/>
    </source>
</evidence>
<evidence type="ECO:0000259" key="4">
    <source>
        <dbReference type="Pfam" id="PF00669"/>
    </source>
</evidence>
<keyword evidence="2 3" id="KW-0975">Bacterial flagellum</keyword>
<evidence type="ECO:0000256" key="1">
    <source>
        <dbReference type="ARBA" id="ARBA00005709"/>
    </source>
</evidence>
<comment type="subcellular location">
    <subcellularLocation>
        <location evidence="3">Secreted</location>
    </subcellularLocation>
    <subcellularLocation>
        <location evidence="3">Bacterial flagellum</location>
    </subcellularLocation>
</comment>
<evidence type="ECO:0000313" key="7">
    <source>
        <dbReference type="Proteomes" id="UP000305888"/>
    </source>
</evidence>
<dbReference type="PANTHER" id="PTHR42792:SF2">
    <property type="entry name" value="FLAGELLIN"/>
    <property type="match status" value="1"/>
</dbReference>
<keyword evidence="7" id="KW-1185">Reference proteome</keyword>
<dbReference type="Proteomes" id="UP000305888">
    <property type="component" value="Plasmid pD4M1D"/>
</dbReference>
<geneLocation type="plasmid" evidence="7">
    <name>pd4m1d</name>
</geneLocation>
<dbReference type="PANTHER" id="PTHR42792">
    <property type="entry name" value="FLAGELLIN"/>
    <property type="match status" value="1"/>
</dbReference>
<sequence length="403" mass="40397">MSSILTNTSAMVALQTLNSTNKNLAMTTNEISTGKSVATARDNASIWAIAQTMQTDVDGFSGISDGLNTGSAAVAVARTAAETVTGLLGQVKEKIIAAQDPASDRAKLQTDIDQLVQQVGSVVDAAQFNGLNLVDGTNGSINVLASLNRDSSGNVTVANIQVSGQDLGSAAGTAPTGFFAVGNGTTSANGTSFGGIIDSGSGTNTLVLDSANFTAALGGEKISITIAGQTATYTVTANDMDTTNGSDPNTVIMSKVADKINSLGITGLVATMGTGAITLTNTGTIDFAFSGEITAPGAGGLSGLAGIDVNADAAGALAAIEPLIQTAIDASAAFGSAQARIDIQNEFVGKLTDSLKTGIGALVDADMEEASARLQALQVQQQLGIQSLSIANQAPQNVLSLFR</sequence>
<protein>
    <recommendedName>
        <fullName evidence="3">Flagellin</fullName>
    </recommendedName>
</protein>
<evidence type="ECO:0000256" key="2">
    <source>
        <dbReference type="ARBA" id="ARBA00023143"/>
    </source>
</evidence>
<comment type="function">
    <text evidence="3">Flagellin is the subunit protein which polymerizes to form the filaments of bacterial flagella.</text>
</comment>
<keyword evidence="6" id="KW-0969">Cilium</keyword>
<keyword evidence="6" id="KW-0282">Flagellum</keyword>
<dbReference type="GO" id="GO:0005198">
    <property type="term" value="F:structural molecule activity"/>
    <property type="evidence" value="ECO:0007669"/>
    <property type="project" value="UniProtKB-UniRule"/>
</dbReference>
<evidence type="ECO:0000313" key="6">
    <source>
        <dbReference type="EMBL" id="QDL94772.1"/>
    </source>
</evidence>
<feature type="domain" description="Flagellin C-terminal" evidence="5">
    <location>
        <begin position="319"/>
        <end position="402"/>
    </location>
</feature>
<dbReference type="OrthoDB" id="8328560at2"/>
<comment type="similarity">
    <text evidence="1 3">Belongs to the bacterial flagellin family.</text>
</comment>
<organism evidence="6 7">
    <name type="scientific">Paroceanicella profunda</name>
    <dbReference type="NCBI Taxonomy" id="2579971"/>
    <lineage>
        <taxon>Bacteria</taxon>
        <taxon>Pseudomonadati</taxon>
        <taxon>Pseudomonadota</taxon>
        <taxon>Alphaproteobacteria</taxon>
        <taxon>Rhodobacterales</taxon>
        <taxon>Paracoccaceae</taxon>
        <taxon>Paroceanicella</taxon>
    </lineage>
</organism>